<evidence type="ECO:0000256" key="3">
    <source>
        <dbReference type="ARBA" id="ARBA00023125"/>
    </source>
</evidence>
<dbReference type="PROSITE" id="PS00027">
    <property type="entry name" value="HOMEOBOX_1"/>
    <property type="match status" value="1"/>
</dbReference>
<reference evidence="9" key="1">
    <citation type="submission" date="2022-04" db="EMBL/GenBank/DDBJ databases">
        <authorList>
            <person name="Xu L."/>
            <person name="Lv Z."/>
        </authorList>
    </citation>
    <scope>NUCLEOTIDE SEQUENCE</scope>
    <source>
        <strain evidence="9">LV_2022a</strain>
    </source>
</reference>
<dbReference type="Proteomes" id="UP001292079">
    <property type="component" value="Unassembled WGS sequence"/>
</dbReference>
<dbReference type="FunFam" id="1.10.10.60:FF:000040">
    <property type="entry name" value="T-cell leukemia homeobox protein 3"/>
    <property type="match status" value="1"/>
</dbReference>
<evidence type="ECO:0000256" key="6">
    <source>
        <dbReference type="PROSITE-ProRule" id="PRU00108"/>
    </source>
</evidence>
<dbReference type="Gene3D" id="1.10.10.60">
    <property type="entry name" value="Homeodomain-like"/>
    <property type="match status" value="1"/>
</dbReference>
<keyword evidence="10" id="KW-1185">Reference proteome</keyword>
<reference evidence="9" key="2">
    <citation type="journal article" date="2023" name="Infect Dis Poverty">
        <title>Chromosome-scale genome of the human blood fluke Schistosoma mekongi and its implications for public health.</title>
        <authorList>
            <person name="Zhou M."/>
            <person name="Xu L."/>
            <person name="Xu D."/>
            <person name="Chen W."/>
            <person name="Khan J."/>
            <person name="Hu Y."/>
            <person name="Huang H."/>
            <person name="Wei H."/>
            <person name="Zhang Y."/>
            <person name="Chusongsang P."/>
            <person name="Tanasarnprasert K."/>
            <person name="Hu X."/>
            <person name="Limpanont Y."/>
            <person name="Lv Z."/>
        </authorList>
    </citation>
    <scope>NUCLEOTIDE SEQUENCE</scope>
    <source>
        <strain evidence="9">LV_2022a</strain>
    </source>
</reference>
<evidence type="ECO:0000259" key="8">
    <source>
        <dbReference type="PROSITE" id="PS50071"/>
    </source>
</evidence>
<evidence type="ECO:0000256" key="7">
    <source>
        <dbReference type="RuleBase" id="RU000682"/>
    </source>
</evidence>
<dbReference type="InterPro" id="IPR042247">
    <property type="entry name" value="TLX1/2/3"/>
</dbReference>
<comment type="subcellular location">
    <subcellularLocation>
        <location evidence="1 6 7">Nucleus</location>
    </subcellularLocation>
</comment>
<dbReference type="GO" id="GO:0048513">
    <property type="term" value="P:animal organ development"/>
    <property type="evidence" value="ECO:0007669"/>
    <property type="project" value="TreeGrafter"/>
</dbReference>
<dbReference type="InterPro" id="IPR017970">
    <property type="entry name" value="Homeobox_CS"/>
</dbReference>
<feature type="DNA-binding region" description="Homeobox" evidence="6">
    <location>
        <begin position="208"/>
        <end position="267"/>
    </location>
</feature>
<dbReference type="InterPro" id="IPR001356">
    <property type="entry name" value="HD"/>
</dbReference>
<evidence type="ECO:0000256" key="4">
    <source>
        <dbReference type="ARBA" id="ARBA00023155"/>
    </source>
</evidence>
<accession>A0AAE2D879</accession>
<dbReference type="Pfam" id="PF00046">
    <property type="entry name" value="Homeodomain"/>
    <property type="match status" value="1"/>
</dbReference>
<dbReference type="GO" id="GO:0000981">
    <property type="term" value="F:DNA-binding transcription factor activity, RNA polymerase II-specific"/>
    <property type="evidence" value="ECO:0007669"/>
    <property type="project" value="InterPro"/>
</dbReference>
<evidence type="ECO:0000256" key="1">
    <source>
        <dbReference type="ARBA" id="ARBA00004123"/>
    </source>
</evidence>
<dbReference type="InterPro" id="IPR009057">
    <property type="entry name" value="Homeodomain-like_sf"/>
</dbReference>
<dbReference type="GO" id="GO:0005634">
    <property type="term" value="C:nucleus"/>
    <property type="evidence" value="ECO:0007669"/>
    <property type="project" value="UniProtKB-SubCell"/>
</dbReference>
<evidence type="ECO:0000256" key="2">
    <source>
        <dbReference type="ARBA" id="ARBA00022473"/>
    </source>
</evidence>
<sequence>MSDKFSINEILKLNSNEQFIQTELNESNEIQLPISTIITSSILPNHNDHLSYYSTSSSSSSSMKPNISDFTKTLDTPTTTNNISQESHIKPTLNSLTNDMNYENTQCIFNSIHSKRFVDILKSLQYTITTSTTATTNTTTNITNSSLYNEMITKYIKECNITNPLFIKYITHVFSSNPKDVLNQLSKDHIIGPRRIGHPYQSRIPRKRKKPRTSFTRYQVTTLERKFCQQKYLASTERNELADLLKMTDVQVKTWFQNRRTKWRRQTNEERETEWKATGRLLISLHSQLNLFKKHFYVNNDVNNQTFYSTLNG</sequence>
<dbReference type="SMART" id="SM00389">
    <property type="entry name" value="HOX"/>
    <property type="match status" value="1"/>
</dbReference>
<proteinExistence type="predicted"/>
<dbReference type="CDD" id="cd00086">
    <property type="entry name" value="homeodomain"/>
    <property type="match status" value="1"/>
</dbReference>
<dbReference type="AlphaFoldDB" id="A0AAE2D879"/>
<comment type="caution">
    <text evidence="9">The sequence shown here is derived from an EMBL/GenBank/DDBJ whole genome shotgun (WGS) entry which is preliminary data.</text>
</comment>
<dbReference type="PANTHER" id="PTHR45921">
    <property type="entry name" value="IP01054P"/>
    <property type="match status" value="1"/>
</dbReference>
<keyword evidence="2" id="KW-0217">Developmental protein</keyword>
<keyword evidence="4 6" id="KW-0371">Homeobox</keyword>
<dbReference type="PROSITE" id="PS50071">
    <property type="entry name" value="HOMEOBOX_2"/>
    <property type="match status" value="1"/>
</dbReference>
<name>A0AAE2D879_SCHME</name>
<dbReference type="PANTHER" id="PTHR45921:SF6">
    <property type="entry name" value="C15"/>
    <property type="match status" value="1"/>
</dbReference>
<feature type="domain" description="Homeobox" evidence="8">
    <location>
        <begin position="206"/>
        <end position="266"/>
    </location>
</feature>
<evidence type="ECO:0000256" key="5">
    <source>
        <dbReference type="ARBA" id="ARBA00023242"/>
    </source>
</evidence>
<dbReference type="PRINTS" id="PR00024">
    <property type="entry name" value="HOMEOBOX"/>
</dbReference>
<keyword evidence="3 6" id="KW-0238">DNA-binding</keyword>
<protein>
    <recommendedName>
        <fullName evidence="8">Homeobox domain-containing protein</fullName>
    </recommendedName>
</protein>
<organism evidence="9 10">
    <name type="scientific">Schistosoma mekongi</name>
    <name type="common">Parasitic worm</name>
    <dbReference type="NCBI Taxonomy" id="38744"/>
    <lineage>
        <taxon>Eukaryota</taxon>
        <taxon>Metazoa</taxon>
        <taxon>Spiralia</taxon>
        <taxon>Lophotrochozoa</taxon>
        <taxon>Platyhelminthes</taxon>
        <taxon>Trematoda</taxon>
        <taxon>Digenea</taxon>
        <taxon>Strigeidida</taxon>
        <taxon>Schistosomatoidea</taxon>
        <taxon>Schistosomatidae</taxon>
        <taxon>Schistosoma</taxon>
    </lineage>
</organism>
<dbReference type="SUPFAM" id="SSF46689">
    <property type="entry name" value="Homeodomain-like"/>
    <property type="match status" value="1"/>
</dbReference>
<dbReference type="InterPro" id="IPR020479">
    <property type="entry name" value="HD_metazoa"/>
</dbReference>
<evidence type="ECO:0000313" key="9">
    <source>
        <dbReference type="EMBL" id="KAK4474971.1"/>
    </source>
</evidence>
<keyword evidence="5 6" id="KW-0539">Nucleus</keyword>
<dbReference type="EMBL" id="JALJAT010000001">
    <property type="protein sequence ID" value="KAK4474971.1"/>
    <property type="molecule type" value="Genomic_DNA"/>
</dbReference>
<gene>
    <name evidence="9" type="ORF">MN116_002073</name>
</gene>
<dbReference type="GO" id="GO:0000978">
    <property type="term" value="F:RNA polymerase II cis-regulatory region sequence-specific DNA binding"/>
    <property type="evidence" value="ECO:0007669"/>
    <property type="project" value="TreeGrafter"/>
</dbReference>
<evidence type="ECO:0000313" key="10">
    <source>
        <dbReference type="Proteomes" id="UP001292079"/>
    </source>
</evidence>